<dbReference type="RefSeq" id="WP_378052932.1">
    <property type="nucleotide sequence ID" value="NZ_JBHMDN010000069.1"/>
</dbReference>
<keyword evidence="3" id="KW-0804">Transcription</keyword>
<organism evidence="5 6">
    <name type="scientific">Cohnella cellulosilytica</name>
    <dbReference type="NCBI Taxonomy" id="986710"/>
    <lineage>
        <taxon>Bacteria</taxon>
        <taxon>Bacillati</taxon>
        <taxon>Bacillota</taxon>
        <taxon>Bacilli</taxon>
        <taxon>Bacillales</taxon>
        <taxon>Paenibacillaceae</taxon>
        <taxon>Cohnella</taxon>
    </lineage>
</organism>
<evidence type="ECO:0000313" key="5">
    <source>
        <dbReference type="EMBL" id="MFC7150541.1"/>
    </source>
</evidence>
<dbReference type="PANTHER" id="PTHR43280:SF28">
    <property type="entry name" value="HTH-TYPE TRANSCRIPTIONAL ACTIVATOR RHAS"/>
    <property type="match status" value="1"/>
</dbReference>
<dbReference type="SUPFAM" id="SSF46689">
    <property type="entry name" value="Homeodomain-like"/>
    <property type="match status" value="2"/>
</dbReference>
<dbReference type="InterPro" id="IPR018060">
    <property type="entry name" value="HTH_AraC"/>
</dbReference>
<dbReference type="InterPro" id="IPR037923">
    <property type="entry name" value="HTH-like"/>
</dbReference>
<dbReference type="InterPro" id="IPR018062">
    <property type="entry name" value="HTH_AraC-typ_CS"/>
</dbReference>
<evidence type="ECO:0000256" key="2">
    <source>
        <dbReference type="ARBA" id="ARBA00023125"/>
    </source>
</evidence>
<proteinExistence type="predicted"/>
<keyword evidence="6" id="KW-1185">Reference proteome</keyword>
<dbReference type="SUPFAM" id="SSF51215">
    <property type="entry name" value="Regulatory protein AraC"/>
    <property type="match status" value="1"/>
</dbReference>
<dbReference type="Proteomes" id="UP001596378">
    <property type="component" value="Unassembled WGS sequence"/>
</dbReference>
<protein>
    <submittedName>
        <fullName evidence="5">AraC family transcriptional regulator</fullName>
    </submittedName>
</protein>
<reference evidence="6" key="1">
    <citation type="journal article" date="2019" name="Int. J. Syst. Evol. Microbiol.">
        <title>The Global Catalogue of Microorganisms (GCM) 10K type strain sequencing project: providing services to taxonomists for standard genome sequencing and annotation.</title>
        <authorList>
            <consortium name="The Broad Institute Genomics Platform"/>
            <consortium name="The Broad Institute Genome Sequencing Center for Infectious Disease"/>
            <person name="Wu L."/>
            <person name="Ma J."/>
        </authorList>
    </citation>
    <scope>NUCLEOTIDE SEQUENCE [LARGE SCALE GENOMIC DNA]</scope>
    <source>
        <strain evidence="6">KCTC 12907</strain>
    </source>
</reference>
<evidence type="ECO:0000256" key="3">
    <source>
        <dbReference type="ARBA" id="ARBA00023163"/>
    </source>
</evidence>
<evidence type="ECO:0000259" key="4">
    <source>
        <dbReference type="PROSITE" id="PS01124"/>
    </source>
</evidence>
<dbReference type="SMART" id="SM00342">
    <property type="entry name" value="HTH_ARAC"/>
    <property type="match status" value="1"/>
</dbReference>
<dbReference type="Gene3D" id="1.10.10.60">
    <property type="entry name" value="Homeodomain-like"/>
    <property type="match status" value="2"/>
</dbReference>
<keyword evidence="1" id="KW-0805">Transcription regulation</keyword>
<dbReference type="PANTHER" id="PTHR43280">
    <property type="entry name" value="ARAC-FAMILY TRANSCRIPTIONAL REGULATOR"/>
    <property type="match status" value="1"/>
</dbReference>
<evidence type="ECO:0000256" key="1">
    <source>
        <dbReference type="ARBA" id="ARBA00023015"/>
    </source>
</evidence>
<dbReference type="Pfam" id="PF12833">
    <property type="entry name" value="HTH_18"/>
    <property type="match status" value="1"/>
</dbReference>
<gene>
    <name evidence="5" type="ORF">ACFQMJ_18570</name>
</gene>
<keyword evidence="2" id="KW-0238">DNA-binding</keyword>
<evidence type="ECO:0000313" key="6">
    <source>
        <dbReference type="Proteomes" id="UP001596378"/>
    </source>
</evidence>
<dbReference type="EMBL" id="JBHTAI010000011">
    <property type="protein sequence ID" value="MFC7150541.1"/>
    <property type="molecule type" value="Genomic_DNA"/>
</dbReference>
<dbReference type="PROSITE" id="PS01124">
    <property type="entry name" value="HTH_ARAC_FAMILY_2"/>
    <property type="match status" value="1"/>
</dbReference>
<dbReference type="PROSITE" id="PS00041">
    <property type="entry name" value="HTH_ARAC_FAMILY_1"/>
    <property type="match status" value="1"/>
</dbReference>
<sequence length="273" mass="31207">MMDDFASRLAAYMYKLEDVRRVTAGGDRPGRDASASMYGLLLFKEAKGEISIGGQSRPLRRGKAILLPPGAAVRLFVRPEERLDYYDVRFLALQPAQDGHYVPAQLEGPVECETAYVAFDRIEEMERNRRSGDAWDDMKANILFQELVADLFRDAGRERMPDLGQAIQRTLEYMERHYPHVITREKLADMAGVSADYYSKAFKKRLNKSPIEYLTDIRIKQAKRLLAQSGESLRTIAQRVGFSDEFYFSRKFKAEIGCSPKAYAKQIRKPSRG</sequence>
<name>A0ABW2FEL4_9BACL</name>
<comment type="caution">
    <text evidence="5">The sequence shown here is derived from an EMBL/GenBank/DDBJ whole genome shotgun (WGS) entry which is preliminary data.</text>
</comment>
<accession>A0ABW2FEL4</accession>
<feature type="domain" description="HTH araC/xylS-type" evidence="4">
    <location>
        <begin position="168"/>
        <end position="266"/>
    </location>
</feature>
<dbReference type="InterPro" id="IPR009057">
    <property type="entry name" value="Homeodomain-like_sf"/>
</dbReference>